<dbReference type="InterPro" id="IPR008160">
    <property type="entry name" value="Collagen"/>
</dbReference>
<feature type="compositionally biased region" description="Low complexity" evidence="2">
    <location>
        <begin position="117"/>
        <end position="141"/>
    </location>
</feature>
<feature type="region of interest" description="Disordered" evidence="2">
    <location>
        <begin position="99"/>
        <end position="155"/>
    </location>
</feature>
<dbReference type="Proteomes" id="UP000276991">
    <property type="component" value="Unassembled WGS sequence"/>
</dbReference>
<evidence type="ECO:0000313" key="5">
    <source>
        <dbReference type="Proteomes" id="UP000276991"/>
    </source>
</evidence>
<keyword evidence="1" id="KW-0677">Repeat</keyword>
<feature type="transmembrane region" description="Helical" evidence="3">
    <location>
        <begin position="75"/>
        <end position="92"/>
    </location>
</feature>
<evidence type="ECO:0000256" key="2">
    <source>
        <dbReference type="SAM" id="MobiDB-lite"/>
    </source>
</evidence>
<keyword evidence="5" id="KW-1185">Reference proteome</keyword>
<proteinExistence type="predicted"/>
<keyword evidence="3" id="KW-0472">Membrane</keyword>
<dbReference type="EMBL" id="UPTC01002869">
    <property type="protein sequence ID" value="VBB33952.1"/>
    <property type="molecule type" value="Genomic_DNA"/>
</dbReference>
<keyword evidence="3" id="KW-1133">Transmembrane helix</keyword>
<dbReference type="STRING" id="6277.A0A498SNQ6"/>
<accession>A0A498SNQ6</accession>
<sequence length="195" mass="20676">MIGSESRRIHEKANFDFSRNKSNLECDRYLLFAFCNGKDRSGGNLAHALSSLRQSDLVEVCHSARSQFQIISTMHLFNTLILAICAVFVVQACGSGGSMRGIPGPPGRDGRDGSEGEPGLPGDEGPSGEEGPPGLPGIEGPQGEEGDIGPPGPVGSKGVNLFTNIEAQNLNFMKQMLCFAVLPSHDLIIVIVTII</sequence>
<evidence type="ECO:0000256" key="1">
    <source>
        <dbReference type="ARBA" id="ARBA00022737"/>
    </source>
</evidence>
<dbReference type="Pfam" id="PF01391">
    <property type="entry name" value="Collagen"/>
    <property type="match status" value="1"/>
</dbReference>
<reference evidence="4 5" key="1">
    <citation type="submission" date="2018-08" db="EMBL/GenBank/DDBJ databases">
        <authorList>
            <person name="Laetsch R D."/>
            <person name="Stevens L."/>
            <person name="Kumar S."/>
            <person name="Blaxter L. M."/>
        </authorList>
    </citation>
    <scope>NUCLEOTIDE SEQUENCE [LARGE SCALE GENOMIC DNA]</scope>
</reference>
<keyword evidence="3" id="KW-0812">Transmembrane</keyword>
<evidence type="ECO:0000256" key="3">
    <source>
        <dbReference type="SAM" id="Phobius"/>
    </source>
</evidence>
<name>A0A498SNQ6_ACAVI</name>
<protein>
    <submittedName>
        <fullName evidence="4">Uncharacterized protein</fullName>
    </submittedName>
</protein>
<dbReference type="PANTHER" id="PTHR24637">
    <property type="entry name" value="COLLAGEN"/>
    <property type="match status" value="1"/>
</dbReference>
<dbReference type="AlphaFoldDB" id="A0A498SNQ6"/>
<evidence type="ECO:0000313" key="4">
    <source>
        <dbReference type="EMBL" id="VBB33952.1"/>
    </source>
</evidence>
<gene>
    <name evidence="4" type="ORF">NAV_LOCUS8743</name>
</gene>
<dbReference type="PANTHER" id="PTHR24637:SF421">
    <property type="entry name" value="CUTICLE COLLAGEN DPY-2"/>
    <property type="match status" value="1"/>
</dbReference>
<organism evidence="4 5">
    <name type="scientific">Acanthocheilonema viteae</name>
    <name type="common">Filarial nematode worm</name>
    <name type="synonym">Dipetalonema viteae</name>
    <dbReference type="NCBI Taxonomy" id="6277"/>
    <lineage>
        <taxon>Eukaryota</taxon>
        <taxon>Metazoa</taxon>
        <taxon>Ecdysozoa</taxon>
        <taxon>Nematoda</taxon>
        <taxon>Chromadorea</taxon>
        <taxon>Rhabditida</taxon>
        <taxon>Spirurina</taxon>
        <taxon>Spiruromorpha</taxon>
        <taxon>Filarioidea</taxon>
        <taxon>Onchocercidae</taxon>
        <taxon>Acanthocheilonema</taxon>
    </lineage>
</organism>